<sequence>MDEKLRTVGSLFIDLSKFGPRSHLVHFEEGTDLHFPREGFITVAPLGALSHIDKDCQDYYREWLPKIANQSYSSSL</sequence>
<dbReference type="EMBL" id="CM002869">
    <property type="protein sequence ID" value="KFK43728.1"/>
    <property type="molecule type" value="Genomic_DNA"/>
</dbReference>
<protein>
    <submittedName>
        <fullName evidence="1">Uncharacterized protein</fullName>
    </submittedName>
</protein>
<gene>
    <name evidence="1" type="ordered locus">AALP_Aa1g164800</name>
</gene>
<dbReference type="AlphaFoldDB" id="A0A087HNM6"/>
<keyword evidence="2" id="KW-1185">Reference proteome</keyword>
<organism evidence="1 2">
    <name type="scientific">Arabis alpina</name>
    <name type="common">Alpine rock-cress</name>
    <dbReference type="NCBI Taxonomy" id="50452"/>
    <lineage>
        <taxon>Eukaryota</taxon>
        <taxon>Viridiplantae</taxon>
        <taxon>Streptophyta</taxon>
        <taxon>Embryophyta</taxon>
        <taxon>Tracheophyta</taxon>
        <taxon>Spermatophyta</taxon>
        <taxon>Magnoliopsida</taxon>
        <taxon>eudicotyledons</taxon>
        <taxon>Gunneridae</taxon>
        <taxon>Pentapetalae</taxon>
        <taxon>rosids</taxon>
        <taxon>malvids</taxon>
        <taxon>Brassicales</taxon>
        <taxon>Brassicaceae</taxon>
        <taxon>Arabideae</taxon>
        <taxon>Arabis</taxon>
    </lineage>
</organism>
<evidence type="ECO:0000313" key="1">
    <source>
        <dbReference type="EMBL" id="KFK43728.1"/>
    </source>
</evidence>
<accession>A0A087HNM6</accession>
<name>A0A087HNM6_ARAAL</name>
<evidence type="ECO:0000313" key="2">
    <source>
        <dbReference type="Proteomes" id="UP000029120"/>
    </source>
</evidence>
<dbReference type="Gramene" id="KFK43728">
    <property type="protein sequence ID" value="KFK43728"/>
    <property type="gene ID" value="AALP_AA1G164800"/>
</dbReference>
<reference evidence="2" key="1">
    <citation type="journal article" date="2015" name="Nat. Plants">
        <title>Genome expansion of Arabis alpina linked with retrotransposition and reduced symmetric DNA methylation.</title>
        <authorList>
            <person name="Willing E.M."/>
            <person name="Rawat V."/>
            <person name="Mandakova T."/>
            <person name="Maumus F."/>
            <person name="James G.V."/>
            <person name="Nordstroem K.J."/>
            <person name="Becker C."/>
            <person name="Warthmann N."/>
            <person name="Chica C."/>
            <person name="Szarzynska B."/>
            <person name="Zytnicki M."/>
            <person name="Albani M.C."/>
            <person name="Kiefer C."/>
            <person name="Bergonzi S."/>
            <person name="Castaings L."/>
            <person name="Mateos J.L."/>
            <person name="Berns M.C."/>
            <person name="Bujdoso N."/>
            <person name="Piofczyk T."/>
            <person name="de Lorenzo L."/>
            <person name="Barrero-Sicilia C."/>
            <person name="Mateos I."/>
            <person name="Piednoel M."/>
            <person name="Hagmann J."/>
            <person name="Chen-Min-Tao R."/>
            <person name="Iglesias-Fernandez R."/>
            <person name="Schuster S.C."/>
            <person name="Alonso-Blanco C."/>
            <person name="Roudier F."/>
            <person name="Carbonero P."/>
            <person name="Paz-Ares J."/>
            <person name="Davis S.J."/>
            <person name="Pecinka A."/>
            <person name="Quesneville H."/>
            <person name="Colot V."/>
            <person name="Lysak M.A."/>
            <person name="Weigel D."/>
            <person name="Coupland G."/>
            <person name="Schneeberger K."/>
        </authorList>
    </citation>
    <scope>NUCLEOTIDE SEQUENCE [LARGE SCALE GENOMIC DNA]</scope>
    <source>
        <strain evidence="2">cv. Pajares</strain>
    </source>
</reference>
<dbReference type="OrthoDB" id="202825at2759"/>
<proteinExistence type="predicted"/>
<dbReference type="Proteomes" id="UP000029120">
    <property type="component" value="Chromosome 1"/>
</dbReference>